<keyword evidence="1" id="KW-0479">Metal-binding</keyword>
<dbReference type="EMBL" id="AWWV01012243">
    <property type="protein sequence ID" value="OMO68146.1"/>
    <property type="molecule type" value="Genomic_DNA"/>
</dbReference>
<dbReference type="Gene3D" id="2.60.120.330">
    <property type="entry name" value="B-lactam Antibiotic, Isopenicillin N Synthase, Chain"/>
    <property type="match status" value="1"/>
</dbReference>
<evidence type="ECO:0000313" key="5">
    <source>
        <dbReference type="Proteomes" id="UP000188268"/>
    </source>
</evidence>
<feature type="domain" description="Isopenicillin N synthase-like Fe(2+) 2OG dioxygenase" evidence="3">
    <location>
        <begin position="1"/>
        <end position="31"/>
    </location>
</feature>
<evidence type="ECO:0000313" key="4">
    <source>
        <dbReference type="EMBL" id="OMO68146.1"/>
    </source>
</evidence>
<organism evidence="4 5">
    <name type="scientific">Corchorus capsularis</name>
    <name type="common">Jute</name>
    <dbReference type="NCBI Taxonomy" id="210143"/>
    <lineage>
        <taxon>Eukaryota</taxon>
        <taxon>Viridiplantae</taxon>
        <taxon>Streptophyta</taxon>
        <taxon>Embryophyta</taxon>
        <taxon>Tracheophyta</taxon>
        <taxon>Spermatophyta</taxon>
        <taxon>Magnoliopsida</taxon>
        <taxon>eudicotyledons</taxon>
        <taxon>Gunneridae</taxon>
        <taxon>Pentapetalae</taxon>
        <taxon>rosids</taxon>
        <taxon>malvids</taxon>
        <taxon>Malvales</taxon>
        <taxon>Malvaceae</taxon>
        <taxon>Grewioideae</taxon>
        <taxon>Apeibeae</taxon>
        <taxon>Corchorus</taxon>
    </lineage>
</organism>
<dbReference type="SUPFAM" id="SSF51197">
    <property type="entry name" value="Clavaminate synthase-like"/>
    <property type="match status" value="1"/>
</dbReference>
<name>A0A1R3HCZ7_COCAP</name>
<dbReference type="Pfam" id="PF03171">
    <property type="entry name" value="2OG-FeII_Oxy"/>
    <property type="match status" value="1"/>
</dbReference>
<dbReference type="PANTHER" id="PTHR47991">
    <property type="entry name" value="OXOGLUTARATE/IRON-DEPENDENT DIOXYGENASE"/>
    <property type="match status" value="1"/>
</dbReference>
<dbReference type="AlphaFoldDB" id="A0A1R3HCZ7"/>
<dbReference type="InterPro" id="IPR050295">
    <property type="entry name" value="Plant_2OG-oxidoreductases"/>
</dbReference>
<proteinExistence type="predicted"/>
<dbReference type="GO" id="GO:0046872">
    <property type="term" value="F:metal ion binding"/>
    <property type="evidence" value="ECO:0007669"/>
    <property type="project" value="UniProtKB-KW"/>
</dbReference>
<dbReference type="OMA" id="EVNYEDY"/>
<feature type="non-terminal residue" evidence="4">
    <location>
        <position position="1"/>
    </location>
</feature>
<evidence type="ECO:0000259" key="3">
    <source>
        <dbReference type="Pfam" id="PF03171"/>
    </source>
</evidence>
<dbReference type="OrthoDB" id="288590at2759"/>
<dbReference type="InterPro" id="IPR044861">
    <property type="entry name" value="IPNS-like_FE2OG_OXY"/>
</dbReference>
<dbReference type="STRING" id="210143.A0A1R3HCZ7"/>
<keyword evidence="5" id="KW-1185">Reference proteome</keyword>
<keyword evidence="4" id="KW-0223">Dioxygenase</keyword>
<evidence type="ECO:0000256" key="1">
    <source>
        <dbReference type="ARBA" id="ARBA00022723"/>
    </source>
</evidence>
<gene>
    <name evidence="4" type="ORF">CCACVL1_20061</name>
</gene>
<protein>
    <submittedName>
        <fullName evidence="4">Oxoglutarate/iron-dependent dioxygenase</fullName>
    </submittedName>
</protein>
<comment type="caution">
    <text evidence="4">The sequence shown here is derived from an EMBL/GenBank/DDBJ whole genome shotgun (WGS) entry which is preliminary data.</text>
</comment>
<keyword evidence="2" id="KW-0408">Iron</keyword>
<dbReference type="InterPro" id="IPR027443">
    <property type="entry name" value="IPNS-like_sf"/>
</dbReference>
<accession>A0A1R3HCZ7</accession>
<dbReference type="Gramene" id="OMO68146">
    <property type="protein sequence ID" value="OMO68146"/>
    <property type="gene ID" value="CCACVL1_20061"/>
</dbReference>
<sequence length="82" mass="9787">VMSNGRYKSVHHRVVTNKTQKRVSVATFYSPRSEAVIGPIEELIDEQNPPLYRNYHYSEFLEEFFKQEGTRRMVKEVFEFKS</sequence>
<reference evidence="4 5" key="1">
    <citation type="submission" date="2013-09" db="EMBL/GenBank/DDBJ databases">
        <title>Corchorus capsularis genome sequencing.</title>
        <authorList>
            <person name="Alam M."/>
            <person name="Haque M.S."/>
            <person name="Islam M.S."/>
            <person name="Emdad E.M."/>
            <person name="Islam M.M."/>
            <person name="Ahmed B."/>
            <person name="Halim A."/>
            <person name="Hossen Q.M.M."/>
            <person name="Hossain M.Z."/>
            <person name="Ahmed R."/>
            <person name="Khan M.M."/>
            <person name="Islam R."/>
            <person name="Rashid M.M."/>
            <person name="Khan S.A."/>
            <person name="Rahman M.S."/>
            <person name="Alam M."/>
        </authorList>
    </citation>
    <scope>NUCLEOTIDE SEQUENCE [LARGE SCALE GENOMIC DNA]</scope>
    <source>
        <strain evidence="5">cv. CVL-1</strain>
        <tissue evidence="4">Whole seedling</tissue>
    </source>
</reference>
<dbReference type="GO" id="GO:0051213">
    <property type="term" value="F:dioxygenase activity"/>
    <property type="evidence" value="ECO:0007669"/>
    <property type="project" value="UniProtKB-KW"/>
</dbReference>
<keyword evidence="4" id="KW-0560">Oxidoreductase</keyword>
<dbReference type="Proteomes" id="UP000188268">
    <property type="component" value="Unassembled WGS sequence"/>
</dbReference>
<evidence type="ECO:0000256" key="2">
    <source>
        <dbReference type="ARBA" id="ARBA00023004"/>
    </source>
</evidence>